<dbReference type="KEGG" id="oga:100965395"/>
<feature type="region of interest" description="Disordered" evidence="1">
    <location>
        <begin position="857"/>
        <end position="943"/>
    </location>
</feature>
<evidence type="ECO:0000313" key="4">
    <source>
        <dbReference type="Proteomes" id="UP000005225"/>
    </source>
</evidence>
<feature type="region of interest" description="Disordered" evidence="1">
    <location>
        <begin position="1157"/>
        <end position="1192"/>
    </location>
</feature>
<feature type="region of interest" description="Disordered" evidence="1">
    <location>
        <begin position="633"/>
        <end position="743"/>
    </location>
</feature>
<feature type="domain" description="Tankyrase 1-binding protein C-terminal" evidence="2">
    <location>
        <begin position="1649"/>
        <end position="1820"/>
    </location>
</feature>
<reference evidence="3" key="2">
    <citation type="submission" date="2025-08" db="UniProtKB">
        <authorList>
            <consortium name="Ensembl"/>
        </authorList>
    </citation>
    <scope>IDENTIFICATION</scope>
</reference>
<feature type="compositionally biased region" description="Basic residues" evidence="1">
    <location>
        <begin position="1672"/>
        <end position="1689"/>
    </location>
</feature>
<feature type="compositionally biased region" description="Polar residues" evidence="1">
    <location>
        <begin position="1163"/>
        <end position="1188"/>
    </location>
</feature>
<feature type="compositionally biased region" description="Basic and acidic residues" evidence="1">
    <location>
        <begin position="1543"/>
        <end position="1558"/>
    </location>
</feature>
<dbReference type="Ensembl" id="ENSOGAT00000031767.1">
    <property type="protein sequence ID" value="ENSOGAP00000020566.1"/>
    <property type="gene ID" value="ENSOGAG00000034367.1"/>
</dbReference>
<dbReference type="GO" id="GO:0045171">
    <property type="term" value="C:intercellular bridge"/>
    <property type="evidence" value="ECO:0007669"/>
    <property type="project" value="Ensembl"/>
</dbReference>
<feature type="compositionally biased region" description="Basic residues" evidence="1">
    <location>
        <begin position="775"/>
        <end position="785"/>
    </location>
</feature>
<dbReference type="HOGENOM" id="CLU_002443_0_0_1"/>
<dbReference type="GO" id="GO:0005929">
    <property type="term" value="C:cilium"/>
    <property type="evidence" value="ECO:0007669"/>
    <property type="project" value="Ensembl"/>
</dbReference>
<dbReference type="EMBL" id="AAQR03069401">
    <property type="status" value="NOT_ANNOTATED_CDS"/>
    <property type="molecule type" value="Genomic_DNA"/>
</dbReference>
<feature type="compositionally biased region" description="Basic and acidic residues" evidence="1">
    <location>
        <begin position="1416"/>
        <end position="1433"/>
    </location>
</feature>
<feature type="region of interest" description="Disordered" evidence="1">
    <location>
        <begin position="367"/>
        <end position="448"/>
    </location>
</feature>
<feature type="region of interest" description="Disordered" evidence="1">
    <location>
        <begin position="1284"/>
        <end position="1337"/>
    </location>
</feature>
<dbReference type="RefSeq" id="XP_003789880.1">
    <property type="nucleotide sequence ID" value="XM_003789832.3"/>
</dbReference>
<accession>H0XWS3</accession>
<evidence type="ECO:0000256" key="1">
    <source>
        <dbReference type="SAM" id="MobiDB-lite"/>
    </source>
</evidence>
<gene>
    <name evidence="3" type="primary">KIAA1671</name>
</gene>
<reference evidence="3" key="3">
    <citation type="submission" date="2025-09" db="UniProtKB">
        <authorList>
            <consortium name="Ensembl"/>
        </authorList>
    </citation>
    <scope>IDENTIFICATION</scope>
</reference>
<feature type="compositionally biased region" description="Low complexity" evidence="1">
    <location>
        <begin position="214"/>
        <end position="225"/>
    </location>
</feature>
<dbReference type="RefSeq" id="XP_023369017.1">
    <property type="nucleotide sequence ID" value="XM_023513249.1"/>
</dbReference>
<feature type="compositionally biased region" description="Basic and acidic residues" evidence="1">
    <location>
        <begin position="1485"/>
        <end position="1507"/>
    </location>
</feature>
<feature type="compositionally biased region" description="Basic and acidic residues" evidence="1">
    <location>
        <begin position="672"/>
        <end position="694"/>
    </location>
</feature>
<dbReference type="eggNOG" id="ENOG502QWAQ">
    <property type="taxonomic scope" value="Eukaryota"/>
</dbReference>
<feature type="compositionally biased region" description="Basic and acidic residues" evidence="1">
    <location>
        <begin position="1393"/>
        <end position="1404"/>
    </location>
</feature>
<feature type="compositionally biased region" description="Polar residues" evidence="1">
    <location>
        <begin position="1560"/>
        <end position="1591"/>
    </location>
</feature>
<dbReference type="EMBL" id="AAQR03069405">
    <property type="status" value="NOT_ANNOTATED_CDS"/>
    <property type="molecule type" value="Genomic_DNA"/>
</dbReference>
<feature type="compositionally biased region" description="Basic and acidic residues" evidence="1">
    <location>
        <begin position="1449"/>
        <end position="1465"/>
    </location>
</feature>
<evidence type="ECO:0000259" key="2">
    <source>
        <dbReference type="SMART" id="SM01319"/>
    </source>
</evidence>
<dbReference type="Proteomes" id="UP000005225">
    <property type="component" value="Unassembled WGS sequence"/>
</dbReference>
<feature type="region of interest" description="Disordered" evidence="1">
    <location>
        <begin position="1355"/>
        <end position="1829"/>
    </location>
</feature>
<feature type="compositionally biased region" description="Basic and acidic residues" evidence="1">
    <location>
        <begin position="388"/>
        <end position="410"/>
    </location>
</feature>
<reference evidence="4" key="1">
    <citation type="submission" date="2011-03" db="EMBL/GenBank/DDBJ databases">
        <title>Version 3 of the genome sequence of Otolemur garnettii (Bushbaby).</title>
        <authorList>
            <consortium name="The Broad Institute Genome Sequencing Platform"/>
            <person name="Di Palma F."/>
            <person name="Johnson J."/>
            <person name="Lander E.S."/>
            <person name="Lindblad-Toh K."/>
            <person name="Jaffe D.B."/>
            <person name="Gnerre S."/>
            <person name="MacCallum I."/>
            <person name="Przybylski D."/>
            <person name="Ribeiro F.J."/>
            <person name="Burton J.N."/>
            <person name="Walker B.J."/>
            <person name="Sharpe T."/>
            <person name="Hall G."/>
        </authorList>
    </citation>
    <scope>NUCLEOTIDE SEQUENCE [LARGE SCALE GENOMIC DNA]</scope>
</reference>
<feature type="compositionally biased region" description="Basic and acidic residues" evidence="1">
    <location>
        <begin position="655"/>
        <end position="665"/>
    </location>
</feature>
<organism evidence="3 4">
    <name type="scientific">Otolemur garnettii</name>
    <name type="common">Small-eared galago</name>
    <name type="synonym">Garnett's greater bushbaby</name>
    <dbReference type="NCBI Taxonomy" id="30611"/>
    <lineage>
        <taxon>Eukaryota</taxon>
        <taxon>Metazoa</taxon>
        <taxon>Chordata</taxon>
        <taxon>Craniata</taxon>
        <taxon>Vertebrata</taxon>
        <taxon>Euteleostomi</taxon>
        <taxon>Mammalia</taxon>
        <taxon>Eutheria</taxon>
        <taxon>Euarchontoglires</taxon>
        <taxon>Primates</taxon>
        <taxon>Strepsirrhini</taxon>
        <taxon>Lorisiformes</taxon>
        <taxon>Galagidae</taxon>
        <taxon>Otolemur</taxon>
    </lineage>
</organism>
<dbReference type="FunCoup" id="H0XWS3">
    <property type="interactions" value="1058"/>
</dbReference>
<evidence type="ECO:0000313" key="3">
    <source>
        <dbReference type="Ensembl" id="ENSOGAP00000020566.1"/>
    </source>
</evidence>
<feature type="region of interest" description="Disordered" evidence="1">
    <location>
        <begin position="757"/>
        <end position="785"/>
    </location>
</feature>
<sequence length="1829" mass="200414">MVTRVEVGSIASLTAVPGLGDIGKEETLKRTYFCQAGDTSGAPSAQILEGKSLLRSPARLLPLPRLSPKPFSKEQAPPDGKPPVLSLLHSLPSPCPSGGLSEEVAAEDLDKRMPGLVGQEAGGGEGPRRSSSLFTKAVFLRPSPNAMILFETTKTGPTLGKAVSEETQEAKAGMSQEPPLGTTSEVAAKPAVPTRKPPGTLPRPASLPQDTRPAAAQEAAGQGQAFSKASSVEDTAGPASEPRPRLKRRPVSDIFVEAVQPQKPGPGGATTVGKTPPTPPEKTWVRKPRPLSMDLTAPFESKEALLKKAAGEASGAMVGSSADRWGPERSKLEPKVDRECLAKAEPPLCNMNSDFLAVARKMHDQQEKVLLKQDTGNPRAPGASARVVLRDDLSPSEEQVKLAREHEKAPEPPSCRPGRDPELTEVKVRPADRGVQAPAGGKWASRGSMKKCISLLGEDSAMPMSLAGGPGPPLATPDSPSAVAEPKKGGVSVQERVRGWAAESSEVKPEMRRRTFQARPLSTDLTKVFSSSDSSKEVRYEKCAELSGELPKELREKPKDGPGLVETSASRSPWKPGTLREKSRQTEQKDSSNQVPDNCWGEGAAGTPDVTPEDEGSFQTVWATMFEHHVEKHTVSDPTRRCLLAMPPSNVPHTRVPEPRPRLEKGSWLGKDSLETTNLKKDNPRSFDNLKTEKSGQTALLNGEGESRRYHTPLQEKYPLGEKHNKNPFIKHSENPPTSQRIEPKYDIMHTVGERAHSEAISTAPEEKAVTLRSSKSRSSLKGRHLSQEVTLADLESGTESQLGSVQRASLIWEARGMHESSGPKLDFRESKDMIGGNCLSPRWTGRVVGSWHKATTVVSEEPRSPGTTSLRAVKAPVWETQHEGPEGNGHKPGVEARGTPQECSLDPPSRAKVEPSEFQAQTHPDVSPMQKGTLAAPASEGDQRLVQMPEPEVKMRKAGLMDQRMDRWRRRTLPHDVKFDAFSFLTPKNSSKVEERQSDNLTHTAGALKKPLLSPKRVETQEVNPGASQDQTFSVVKQRSPVEPKATFFAVTYQIPDIQKAKGVVMSGLDNLLEHSRKITPPSSPHSFTPTLVSVNHEEPLETVGSKNWTKGRVRENISVSKNLKPEERPSSIEDKILEPSREKVINVDALWRHPESEDGTGFQNNWKDTGTRMFPSNTAPKTTPTLKSHPKDLLRRRTEVISETFPGKIKDGYRLSVLDIDALMAEYQELSNKVPCKAQERKESQTSGPSSSPWESPGQPGGVAQRRRSLKDISEAEGLWKQATPELKHSFPPGSDRQPAETLGAVPNTKSSSPLWALPHGAPSERYPGASSVPAVSKKKGLGITEEDKNVFASKHHSAKCTNDPAELKKPFGREDLGGRVRLSPKSPTADWKKGSLRKSSEWGEEGIAAQWGDHPRDCGRSPMDVKRACSEKGPPAMIRDGLSIMHEARERRREQPKERHSLPGESSKAKLGSSWWESGTPDGHKVLPRDLEKENVIQDSEHPPWHMSPAALGPRRSHSFSKDKRSGPFVDQLKQCFSRRPPEAKDTDTLVHEADSQYGTWTEQRQSRESSAPESPDSSVTSTQKQPPSSRLSSLSSQTEPTSAGDQYECSKDQQSTSVDRSSTDLESTDGMEGPLPLDTCPAKKVDDFSFIDQTSVLDSSALKTRVQLSKRSRRRAPISHSLRRSRISESESRSPLEDETDNKWMFKDSTEEKSPRKEESDEEEKPSRAERTPVSHPHRTPVLPGVDPAVLKAQLHKRPEVDSPGEATNWAPQPKAPKSPFQPGVLSSRVLPSSAEKDKRSDEPSPQWLKELKSKKRQSLYENQV</sequence>
<feature type="compositionally biased region" description="Basic and acidic residues" evidence="1">
    <location>
        <begin position="417"/>
        <end position="432"/>
    </location>
</feature>
<feature type="compositionally biased region" description="Polar residues" evidence="1">
    <location>
        <begin position="1655"/>
        <end position="1671"/>
    </location>
</feature>
<dbReference type="CTD" id="85379"/>
<feature type="compositionally biased region" description="Basic and acidic residues" evidence="1">
    <location>
        <begin position="325"/>
        <end position="334"/>
    </location>
</feature>
<dbReference type="InParanoid" id="H0XWS3"/>
<dbReference type="GO" id="GO:0015630">
    <property type="term" value="C:microtubule cytoskeleton"/>
    <property type="evidence" value="ECO:0007669"/>
    <property type="project" value="Ensembl"/>
</dbReference>
<name>H0XWS3_OTOGA</name>
<dbReference type="Pfam" id="PF15327">
    <property type="entry name" value="Tankyrase_bdg_C"/>
    <property type="match status" value="1"/>
</dbReference>
<feature type="region of interest" description="Disordered" evidence="1">
    <location>
        <begin position="313"/>
        <end position="334"/>
    </location>
</feature>
<dbReference type="RefSeq" id="XP_023369016.1">
    <property type="nucleotide sequence ID" value="XM_023513248.1"/>
</dbReference>
<protein>
    <submittedName>
        <fullName evidence="3">KIAA1671</fullName>
    </submittedName>
</protein>
<dbReference type="EMBL" id="AAQR03069402">
    <property type="status" value="NOT_ANNOTATED_CDS"/>
    <property type="molecule type" value="Genomic_DNA"/>
</dbReference>
<dbReference type="EMBL" id="AAQR03069403">
    <property type="status" value="NOT_ANNOTATED_CDS"/>
    <property type="molecule type" value="Genomic_DNA"/>
</dbReference>
<dbReference type="InterPro" id="IPR032764">
    <property type="entry name" value="Tankyrase-bd_C"/>
</dbReference>
<feature type="compositionally biased region" description="Basic and acidic residues" evidence="1">
    <location>
        <begin position="1368"/>
        <end position="1381"/>
    </location>
</feature>
<feature type="compositionally biased region" description="Low complexity" evidence="1">
    <location>
        <begin position="59"/>
        <end position="70"/>
    </location>
</feature>
<dbReference type="PANTHER" id="PTHR22042">
    <property type="entry name" value="TANKYRASE 1 BINDING PROTEIN"/>
    <property type="match status" value="1"/>
</dbReference>
<dbReference type="EMBL" id="AAQR03069406">
    <property type="status" value="NOT_ANNOTATED_CDS"/>
    <property type="molecule type" value="Genomic_DNA"/>
</dbReference>
<dbReference type="PANTHER" id="PTHR22042:SF3">
    <property type="entry name" value="RIKEN CDNA 2900026A02 GENE"/>
    <property type="match status" value="1"/>
</dbReference>
<feature type="region of interest" description="Disordered" evidence="1">
    <location>
        <begin position="59"/>
        <end position="131"/>
    </location>
</feature>
<feature type="compositionally biased region" description="Basic and acidic residues" evidence="1">
    <location>
        <begin position="1690"/>
        <end position="1737"/>
    </location>
</feature>
<feature type="region of interest" description="Disordered" evidence="1">
    <location>
        <begin position="1237"/>
        <end position="1271"/>
    </location>
</feature>
<proteinExistence type="predicted"/>
<feature type="region of interest" description="Disordered" evidence="1">
    <location>
        <begin position="159"/>
        <end position="291"/>
    </location>
</feature>
<dbReference type="EMBL" id="AAQR03069404">
    <property type="status" value="NOT_ANNOTATED_CDS"/>
    <property type="molecule type" value="Genomic_DNA"/>
</dbReference>
<feature type="compositionally biased region" description="Polar residues" evidence="1">
    <location>
        <begin position="523"/>
        <end position="533"/>
    </location>
</feature>
<feature type="compositionally biased region" description="Basic and acidic residues" evidence="1">
    <location>
        <begin position="881"/>
        <end position="895"/>
    </location>
</feature>
<feature type="compositionally biased region" description="Basic and acidic residues" evidence="1">
    <location>
        <begin position="534"/>
        <end position="560"/>
    </location>
</feature>
<feature type="compositionally biased region" description="Low complexity" evidence="1">
    <location>
        <begin position="1247"/>
        <end position="1260"/>
    </location>
</feature>
<dbReference type="OrthoDB" id="9950932at2759"/>
<dbReference type="OMA" id="ADQSGHC"/>
<dbReference type="STRING" id="30611.ENSOGAP00000020566"/>
<dbReference type="InterPro" id="IPR040006">
    <property type="entry name" value="TNKS1BP1-like"/>
</dbReference>
<dbReference type="GeneID" id="100965395"/>
<feature type="compositionally biased region" description="Basic and acidic residues" evidence="1">
    <location>
        <begin position="578"/>
        <end position="590"/>
    </location>
</feature>
<dbReference type="SMART" id="SM01319">
    <property type="entry name" value="Tankyrase_bdg_C"/>
    <property type="match status" value="1"/>
</dbReference>
<feature type="region of interest" description="Disordered" evidence="1">
    <location>
        <begin position="461"/>
        <end position="618"/>
    </location>
</feature>
<keyword evidence="4" id="KW-1185">Reference proteome</keyword>
<dbReference type="GeneTree" id="ENSGT00940000154184"/>
<feature type="compositionally biased region" description="Low complexity" evidence="1">
    <location>
        <begin position="82"/>
        <end position="101"/>
    </location>
</feature>